<dbReference type="EMBL" id="BAFH01000003">
    <property type="protein sequence ID" value="GAB62898.1"/>
    <property type="molecule type" value="Genomic_DNA"/>
</dbReference>
<dbReference type="InterPro" id="IPR006047">
    <property type="entry name" value="GH13_cat_dom"/>
</dbReference>
<dbReference type="InterPro" id="IPR012768">
    <property type="entry name" value="Trehalose_TreZ"/>
</dbReference>
<evidence type="ECO:0000256" key="7">
    <source>
        <dbReference type="ARBA" id="ARBA00022801"/>
    </source>
</evidence>
<dbReference type="UniPathway" id="UPA00299"/>
<feature type="active site" description="Nucleophile" evidence="15">
    <location>
        <position position="258"/>
    </location>
</feature>
<evidence type="ECO:0000256" key="11">
    <source>
        <dbReference type="ARBA" id="ARBA00033284"/>
    </source>
</evidence>
<dbReference type="InterPro" id="IPR013783">
    <property type="entry name" value="Ig-like_fold"/>
</dbReference>
<keyword evidence="6" id="KW-0963">Cytoplasm</keyword>
<dbReference type="EC" id="3.2.1.141" evidence="4 13"/>
<dbReference type="InterPro" id="IPR014756">
    <property type="entry name" value="Ig_E-set"/>
</dbReference>
<dbReference type="AlphaFoldDB" id="I3IMF3"/>
<keyword evidence="9 14" id="KW-0326">Glycosidase</keyword>
<dbReference type="GO" id="GO:0005992">
    <property type="term" value="P:trehalose biosynthetic process"/>
    <property type="evidence" value="ECO:0007669"/>
    <property type="project" value="UniProtKB-UniRule"/>
</dbReference>
<evidence type="ECO:0000313" key="20">
    <source>
        <dbReference type="Proteomes" id="UP000002985"/>
    </source>
</evidence>
<feature type="domain" description="Glycosyl hydrolase family 13 catalytic" evidence="18">
    <location>
        <begin position="87"/>
        <end position="456"/>
    </location>
</feature>
<evidence type="ECO:0000256" key="2">
    <source>
        <dbReference type="ARBA" id="ARBA00005199"/>
    </source>
</evidence>
<dbReference type="SUPFAM" id="SSF51445">
    <property type="entry name" value="(Trans)glycosidases"/>
    <property type="match status" value="1"/>
</dbReference>
<dbReference type="Proteomes" id="UP000002985">
    <property type="component" value="Unassembled WGS sequence"/>
</dbReference>
<evidence type="ECO:0000256" key="5">
    <source>
        <dbReference type="ARBA" id="ARBA00015938"/>
    </source>
</evidence>
<dbReference type="NCBIfam" id="TIGR02402">
    <property type="entry name" value="trehalose_TreZ"/>
    <property type="match status" value="1"/>
</dbReference>
<dbReference type="CDD" id="cd02853">
    <property type="entry name" value="E_set_MTHase_like_N"/>
    <property type="match status" value="1"/>
</dbReference>
<dbReference type="OrthoDB" id="226102at2"/>
<dbReference type="PANTHER" id="PTHR43651">
    <property type="entry name" value="1,4-ALPHA-GLUCAN-BRANCHING ENZYME"/>
    <property type="match status" value="1"/>
</dbReference>
<dbReference type="CDD" id="cd11325">
    <property type="entry name" value="AmyAc_GTHase"/>
    <property type="match status" value="1"/>
</dbReference>
<dbReference type="Gene3D" id="2.60.40.10">
    <property type="entry name" value="Immunoglobulins"/>
    <property type="match status" value="1"/>
</dbReference>
<dbReference type="SUPFAM" id="SSF81296">
    <property type="entry name" value="E set domains"/>
    <property type="match status" value="1"/>
</dbReference>
<keyword evidence="20" id="KW-1185">Reference proteome</keyword>
<dbReference type="Pfam" id="PF00128">
    <property type="entry name" value="Alpha-amylase"/>
    <property type="match status" value="1"/>
</dbReference>
<keyword evidence="7 14" id="KW-0378">Hydrolase</keyword>
<comment type="catalytic activity">
    <reaction evidence="12 14">
        <text>hydrolysis of (1-&gt;4)-alpha-D-glucosidic linkage in 4-alpha-D-[(1-&gt;4)-alpha-D-glucanosyl]n trehalose to yield trehalose and (1-&gt;4)-alpha-D-glucan.</text>
        <dbReference type="EC" id="3.2.1.141"/>
    </reaction>
</comment>
<dbReference type="GO" id="GO:0005737">
    <property type="term" value="C:cytoplasm"/>
    <property type="evidence" value="ECO:0007669"/>
    <property type="project" value="UniProtKB-SubCell"/>
</dbReference>
<evidence type="ECO:0000256" key="16">
    <source>
        <dbReference type="PIRSR" id="PIRSR006337-2"/>
    </source>
</evidence>
<evidence type="ECO:0000256" key="17">
    <source>
        <dbReference type="PIRSR" id="PIRSR006337-3"/>
    </source>
</evidence>
<dbReference type="Gene3D" id="3.20.20.80">
    <property type="entry name" value="Glycosidases"/>
    <property type="match status" value="1"/>
</dbReference>
<dbReference type="SMART" id="SM00642">
    <property type="entry name" value="Aamy"/>
    <property type="match status" value="1"/>
</dbReference>
<proteinExistence type="inferred from homology"/>
<comment type="caution">
    <text evidence="19">The sequence shown here is derived from an EMBL/GenBank/DDBJ whole genome shotgun (WGS) entry which is preliminary data.</text>
</comment>
<organism evidence="19 20">
    <name type="scientific">Candidatus Jettenia caeni</name>
    <dbReference type="NCBI Taxonomy" id="247490"/>
    <lineage>
        <taxon>Bacteria</taxon>
        <taxon>Pseudomonadati</taxon>
        <taxon>Planctomycetota</taxon>
        <taxon>Candidatus Brocadiia</taxon>
        <taxon>Candidatus Brocadiales</taxon>
        <taxon>Candidatus Brocadiaceae</taxon>
        <taxon>Candidatus Jettenia</taxon>
    </lineage>
</organism>
<name>I3IMF3_9BACT</name>
<feature type="site" description="Transition state stabilizer" evidence="17">
    <location>
        <position position="389"/>
    </location>
</feature>
<comment type="subcellular location">
    <subcellularLocation>
        <location evidence="1 15">Cytoplasm</location>
    </subcellularLocation>
</comment>
<dbReference type="eggNOG" id="COG0296">
    <property type="taxonomic scope" value="Bacteria"/>
</dbReference>
<protein>
    <recommendedName>
        <fullName evidence="5 13">Malto-oligosyltrehalose trehalohydrolase</fullName>
        <shortName evidence="14">MTHase</shortName>
        <ecNumber evidence="4 13">3.2.1.141</ecNumber>
    </recommendedName>
    <alternativeName>
        <fullName evidence="11 14">4-alpha-D-((1-&gt;4)-alpha-D-glucano)trehalose trehalohydrolase</fullName>
    </alternativeName>
    <alternativeName>
        <fullName evidence="10 14">Maltooligosyl trehalose trehalohydrolase</fullName>
    </alternativeName>
</protein>
<gene>
    <name evidence="19" type="ORF">KSU1_C1302</name>
</gene>
<feature type="binding site" evidence="16">
    <location>
        <begin position="388"/>
        <end position="393"/>
    </location>
    <ligand>
        <name>substrate</name>
    </ligand>
</feature>
<sequence length="608" mass="70528">MRIGIHRSGNKGYEFTVWGPFLKTVSLKMVSPYQKNIPMEKDQRGYWKAMVEEVTQNISYYYRLDDERDRPDPASHFQPEGVHGPSQVIDHSFHWQDEHWRGIDPVEMILYEVHVGTFTPEGTFDAVIQRLDDLRDLGVNALEIMPIAQFPGERNWGYDGVYPYAVQNSYGGPEGLKRLVNECHKKGISVVLDVVYNHMGPEGNYLREYGPYFTDKYKTPWGDAINFDDAYSYEVRNFFIENALHWFRHYHIDALRLDAVHAIFDREAKHFLHELSERVEGFSLQAGRRFYLIAESDLNDSRVVVSRELGGHGMDGVWCDDFHHSLHTLLTGENQGYYLDFGKIEHLVKSIREGFVYSGEYSEFRKRNHGNSSKNVPATRIAVFSQNHDQIGNRMLGERLSALVPYEALKLAAGMVLLSPYIPLLFMGEEYGESSPFLYFVSHCDPALVEAVRKGRKEEFGDFKWKEEPPDPQSRETFLKSKLHWEKRTEGSGKVLLDFYKYVIMLRRTVPALSYLDKKNLAVDGVEEDKIIFMRRWKDSSHVFLIFNFNSIDVKFTSVFPKGIWIKILDSSEKMWNGPGSLLTKELNPEQEIIIKGHSLVLYRNENL</sequence>
<dbReference type="PANTHER" id="PTHR43651:SF11">
    <property type="entry name" value="MALTO-OLIGOSYLTREHALOSE TREHALOHYDROLASE"/>
    <property type="match status" value="1"/>
</dbReference>
<evidence type="ECO:0000256" key="3">
    <source>
        <dbReference type="ARBA" id="ARBA00008061"/>
    </source>
</evidence>
<dbReference type="GO" id="GO:0033942">
    <property type="term" value="F:4-alpha-D-(1-&gt;4)-alpha-D-glucanotrehalose trehalohydrolase activity"/>
    <property type="evidence" value="ECO:0007669"/>
    <property type="project" value="UniProtKB-EC"/>
</dbReference>
<comment type="similarity">
    <text evidence="3 14">Belongs to the glycosyl hydrolase 13 family.</text>
</comment>
<evidence type="ECO:0000256" key="14">
    <source>
        <dbReference type="PIRNR" id="PIRNR006337"/>
    </source>
</evidence>
<evidence type="ECO:0000259" key="18">
    <source>
        <dbReference type="SMART" id="SM00642"/>
    </source>
</evidence>
<dbReference type="InterPro" id="IPR044901">
    <property type="entry name" value="Trehalose_TreZ_E-set_sf"/>
</dbReference>
<evidence type="ECO:0000256" key="12">
    <source>
        <dbReference type="ARBA" id="ARBA00034013"/>
    </source>
</evidence>
<dbReference type="PIRSF" id="PIRSF006337">
    <property type="entry name" value="Trehalose_TreZ"/>
    <property type="match status" value="1"/>
</dbReference>
<evidence type="ECO:0000256" key="6">
    <source>
        <dbReference type="ARBA" id="ARBA00022490"/>
    </source>
</evidence>
<keyword evidence="8" id="KW-0119">Carbohydrate metabolism</keyword>
<accession>I3IMF3</accession>
<evidence type="ECO:0000256" key="4">
    <source>
        <dbReference type="ARBA" id="ARBA00012268"/>
    </source>
</evidence>
<dbReference type="Gene3D" id="1.10.10.760">
    <property type="entry name" value="E-set domains of sugar-utilizing enzymes"/>
    <property type="match status" value="1"/>
</dbReference>
<feature type="binding site" evidence="16">
    <location>
        <begin position="256"/>
        <end position="261"/>
    </location>
    <ligand>
        <name>substrate</name>
    </ligand>
</feature>
<evidence type="ECO:0000256" key="13">
    <source>
        <dbReference type="NCBIfam" id="TIGR02402"/>
    </source>
</evidence>
<evidence type="ECO:0000256" key="15">
    <source>
        <dbReference type="PIRSR" id="PIRSR006337-1"/>
    </source>
</evidence>
<evidence type="ECO:0000256" key="10">
    <source>
        <dbReference type="ARBA" id="ARBA00032057"/>
    </source>
</evidence>
<evidence type="ECO:0000256" key="1">
    <source>
        <dbReference type="ARBA" id="ARBA00004496"/>
    </source>
</evidence>
<evidence type="ECO:0000256" key="8">
    <source>
        <dbReference type="ARBA" id="ARBA00023277"/>
    </source>
</evidence>
<dbReference type="InterPro" id="IPR017853">
    <property type="entry name" value="GH"/>
</dbReference>
<reference evidence="19 20" key="1">
    <citation type="journal article" date="2012" name="FEBS Lett.">
        <title>Anammox organism KSU-1 expresses a NirK-type copper-containing nitrite reductase instead of a NirS-type with cytochrome cd1.</title>
        <authorList>
            <person name="Hira D."/>
            <person name="Toh H."/>
            <person name="Migita C.T."/>
            <person name="Okubo H."/>
            <person name="Nishiyama T."/>
            <person name="Hattori M."/>
            <person name="Furukawa K."/>
            <person name="Fujii T."/>
        </authorList>
    </citation>
    <scope>NUCLEOTIDE SEQUENCE [LARGE SCALE GENOMIC DNA]</scope>
</reference>
<feature type="binding site" evidence="16">
    <location>
        <begin position="320"/>
        <end position="324"/>
    </location>
    <ligand>
        <name>substrate</name>
    </ligand>
</feature>
<evidence type="ECO:0000256" key="9">
    <source>
        <dbReference type="ARBA" id="ARBA00023295"/>
    </source>
</evidence>
<comment type="pathway">
    <text evidence="2 14">Glycan biosynthesis; trehalose biosynthesis.</text>
</comment>
<evidence type="ECO:0000313" key="19">
    <source>
        <dbReference type="EMBL" id="GAB62898.1"/>
    </source>
</evidence>
<feature type="active site" description="Proton donor" evidence="15">
    <location>
        <position position="295"/>
    </location>
</feature>
<dbReference type="STRING" id="247490.KSU1_C1302"/>